<proteinExistence type="predicted"/>
<name>A0A7G8P868_9MYCO</name>
<dbReference type="Gene3D" id="3.40.50.1110">
    <property type="entry name" value="SGNH hydrolase"/>
    <property type="match status" value="1"/>
</dbReference>
<feature type="domain" description="SGNH hydrolase-type esterase" evidence="1">
    <location>
        <begin position="7"/>
        <end position="165"/>
    </location>
</feature>
<dbReference type="AlphaFoldDB" id="A0A7G8P868"/>
<dbReference type="PANTHER" id="PTHR30383">
    <property type="entry name" value="THIOESTERASE 1/PROTEASE 1/LYSOPHOSPHOLIPASE L1"/>
    <property type="match status" value="1"/>
</dbReference>
<dbReference type="SUPFAM" id="SSF52266">
    <property type="entry name" value="SGNH hydrolase"/>
    <property type="match status" value="1"/>
</dbReference>
<dbReference type="EMBL" id="CP059894">
    <property type="protein sequence ID" value="QNJ90534.1"/>
    <property type="molecule type" value="Genomic_DNA"/>
</dbReference>
<keyword evidence="2" id="KW-0378">Hydrolase</keyword>
<gene>
    <name evidence="2" type="ORF">HZU40_19950</name>
</gene>
<evidence type="ECO:0000313" key="3">
    <source>
        <dbReference type="Proteomes" id="UP000515498"/>
    </source>
</evidence>
<accession>A0A7G8P868</accession>
<evidence type="ECO:0000313" key="2">
    <source>
        <dbReference type="EMBL" id="QNJ90534.1"/>
    </source>
</evidence>
<dbReference type="InterPro" id="IPR036514">
    <property type="entry name" value="SGNH_hydro_sf"/>
</dbReference>
<dbReference type="InterPro" id="IPR013830">
    <property type="entry name" value="SGNH_hydro"/>
</dbReference>
<dbReference type="RefSeq" id="WP_187095523.1">
    <property type="nucleotide sequence ID" value="NZ_CP059894.1"/>
</dbReference>
<dbReference type="InterPro" id="IPR051532">
    <property type="entry name" value="Ester_Hydrolysis_Enzymes"/>
</dbReference>
<protein>
    <submittedName>
        <fullName evidence="2">SGNH/GDSL hydrolase family protein</fullName>
    </submittedName>
</protein>
<organism evidence="2 3">
    <name type="scientific">Mycolicibacterium fluoranthenivorans</name>
    <dbReference type="NCBI Taxonomy" id="258505"/>
    <lineage>
        <taxon>Bacteria</taxon>
        <taxon>Bacillati</taxon>
        <taxon>Actinomycetota</taxon>
        <taxon>Actinomycetes</taxon>
        <taxon>Mycobacteriales</taxon>
        <taxon>Mycobacteriaceae</taxon>
        <taxon>Mycolicibacterium</taxon>
    </lineage>
</organism>
<dbReference type="PANTHER" id="PTHR30383:SF5">
    <property type="entry name" value="SGNH HYDROLASE-TYPE ESTERASE DOMAIN-CONTAINING PROTEIN"/>
    <property type="match status" value="1"/>
</dbReference>
<reference evidence="2 3" key="1">
    <citation type="submission" date="2020-07" db="EMBL/GenBank/DDBJ databases">
        <title>Draft genome sequence of four isobutane-metabolizing strains capable of cometabolically degrading diverse ether contaminants.</title>
        <authorList>
            <person name="Chen W."/>
            <person name="Faulkner N."/>
            <person name="Smith C."/>
            <person name="Hyman M."/>
        </authorList>
    </citation>
    <scope>NUCLEOTIDE SEQUENCE [LARGE SCALE GENOMIC DNA]</scope>
    <source>
        <strain evidence="2 3">2A</strain>
    </source>
</reference>
<dbReference type="Proteomes" id="UP000515498">
    <property type="component" value="Chromosome"/>
</dbReference>
<dbReference type="GO" id="GO:0004622">
    <property type="term" value="F:phosphatidylcholine lysophospholipase activity"/>
    <property type="evidence" value="ECO:0007669"/>
    <property type="project" value="TreeGrafter"/>
</dbReference>
<evidence type="ECO:0000259" key="1">
    <source>
        <dbReference type="Pfam" id="PF13472"/>
    </source>
</evidence>
<dbReference type="Pfam" id="PF13472">
    <property type="entry name" value="Lipase_GDSL_2"/>
    <property type="match status" value="1"/>
</dbReference>
<dbReference type="KEGG" id="mflu:HZU40_19950"/>
<sequence length="240" mass="26245">MTTRLMCLGDSNTTGDYGVSYVGMLAQRLAGADVTVTGSGVNGEVSYGLVQRLDPVIDQQPTAITVLIGTNDAWGTLSDANARQVVKRCELPYAPSAPHFREHLASIVARLQSATDARIAVLSPPVLGQQLDSAAAHTGREFAEIVADTAREYGLTYLPLFERQCEQLRNSDADPVPLRTGEREWYSAVLQHVLLRRSYDRISERRGLLLTTDHVHQNSRGAGMIADLIEQFVKDGVTDH</sequence>